<organism evidence="1 2">
    <name type="scientific">Stephania japonica</name>
    <dbReference type="NCBI Taxonomy" id="461633"/>
    <lineage>
        <taxon>Eukaryota</taxon>
        <taxon>Viridiplantae</taxon>
        <taxon>Streptophyta</taxon>
        <taxon>Embryophyta</taxon>
        <taxon>Tracheophyta</taxon>
        <taxon>Spermatophyta</taxon>
        <taxon>Magnoliopsida</taxon>
        <taxon>Ranunculales</taxon>
        <taxon>Menispermaceae</taxon>
        <taxon>Menispermoideae</taxon>
        <taxon>Cissampelideae</taxon>
        <taxon>Stephania</taxon>
    </lineage>
</organism>
<evidence type="ECO:0000313" key="1">
    <source>
        <dbReference type="EMBL" id="KAK9090810.1"/>
    </source>
</evidence>
<keyword evidence="2" id="KW-1185">Reference proteome</keyword>
<dbReference type="EMBL" id="JBBNAE010000010">
    <property type="protein sequence ID" value="KAK9090810.1"/>
    <property type="molecule type" value="Genomic_DNA"/>
</dbReference>
<sequence length="56" mass="6507">MYGINSVSLLYFILDYMQTDGVLVEAVDPDLRKMLVKQNAKDPMHIFVFMQVILQN</sequence>
<accession>A0AAP0HPQ8</accession>
<evidence type="ECO:0000313" key="2">
    <source>
        <dbReference type="Proteomes" id="UP001417504"/>
    </source>
</evidence>
<comment type="caution">
    <text evidence="1">The sequence shown here is derived from an EMBL/GenBank/DDBJ whole genome shotgun (WGS) entry which is preliminary data.</text>
</comment>
<name>A0AAP0HPQ8_9MAGN</name>
<proteinExistence type="predicted"/>
<dbReference type="AlphaFoldDB" id="A0AAP0HPQ8"/>
<reference evidence="1 2" key="1">
    <citation type="submission" date="2024-01" db="EMBL/GenBank/DDBJ databases">
        <title>Genome assemblies of Stephania.</title>
        <authorList>
            <person name="Yang L."/>
        </authorList>
    </citation>
    <scope>NUCLEOTIDE SEQUENCE [LARGE SCALE GENOMIC DNA]</scope>
    <source>
        <strain evidence="1">QJT</strain>
        <tissue evidence="1">Leaf</tissue>
    </source>
</reference>
<protein>
    <submittedName>
        <fullName evidence="1">Uncharacterized protein</fullName>
    </submittedName>
</protein>
<dbReference type="Proteomes" id="UP001417504">
    <property type="component" value="Unassembled WGS sequence"/>
</dbReference>
<gene>
    <name evidence="1" type="ORF">Sjap_023987</name>
</gene>